<protein>
    <submittedName>
        <fullName evidence="7">Peptidase M24</fullName>
    </submittedName>
</protein>
<accession>A0A090EEM2</accession>
<dbReference type="Proteomes" id="UP000045285">
    <property type="component" value="Unassembled WGS sequence"/>
</dbReference>
<dbReference type="InterPro" id="IPR000994">
    <property type="entry name" value="Pept_M24"/>
</dbReference>
<feature type="domain" description="Peptidase M24 C-terminal" evidence="6">
    <location>
        <begin position="549"/>
        <end position="608"/>
    </location>
</feature>
<keyword evidence="2" id="KW-0479">Metal-binding</keyword>
<sequence length="614" mass="67154">MFQTFDSAGDPAVGKPRVALLRQWLAENGLDGFLVPRADEHQGEYVADRSARLKWLTGFSGSAGVAIVLRDRAFIFVDGRYTLQVRNEVDLSIFTVESLIDNPPANWIKDNLGKGARLGFDPWLHTIGEIKALKASAEQSGATLVPLDRNPIDIIWKDQPEPPRAPVEIHPQNLAGELAKDKLARLARAIEKDGATHAVLTDPSSIAWAFNIRGGDVPHTPLALGFAILAADGKHQLFMDQRKFSRQVAAYLTQLADPHDPSEFETAIADLAKNGGKIALDPVLAAEKLRMLVEDNGGKVVLAADPARIPRATKNQAEIAGSRAAHRRDGAAVAKLLCWLDRQKPGTLDEIAVVTKLEEVRRQTGEETQMPLRDVSFDTISGAGPNGAIMHYRVSRATSRKLESGELFLLDSGGQYQDGTTDITRTVPIGEPTQEMRERFTLVLKGMIGISTLRFPAGTRGSEIDAVARMALWKHGCDFAHGTGHGVGSYLAVHEGPQRIARTGTEKLLAGMMLSNEPGYYKEGAYGIRIENLILVTPAEQIEGGDIAMHGFETLTLAPIDKRLIRTDLLHRDELQWLDRYHAWVLAEIGPMVDGETLAWLEKATAPLPHDAKI</sequence>
<dbReference type="Pfam" id="PF16189">
    <property type="entry name" value="Creatinase_N_2"/>
    <property type="match status" value="1"/>
</dbReference>
<dbReference type="CDD" id="cd01085">
    <property type="entry name" value="APP"/>
    <property type="match status" value="1"/>
</dbReference>
<dbReference type="EMBL" id="CCMZ01000056">
    <property type="protein sequence ID" value="CDX26513.1"/>
    <property type="molecule type" value="Genomic_DNA"/>
</dbReference>
<evidence type="ECO:0000256" key="3">
    <source>
        <dbReference type="ARBA" id="ARBA00022801"/>
    </source>
</evidence>
<dbReference type="Pfam" id="PF01321">
    <property type="entry name" value="Creatinase_N"/>
    <property type="match status" value="1"/>
</dbReference>
<dbReference type="SUPFAM" id="SSF53092">
    <property type="entry name" value="Creatinase/prolidase N-terminal domain"/>
    <property type="match status" value="1"/>
</dbReference>
<dbReference type="AlphaFoldDB" id="A0A090EEM2"/>
<dbReference type="Gene3D" id="3.40.350.10">
    <property type="entry name" value="Creatinase/prolidase N-terminal domain"/>
    <property type="match status" value="2"/>
</dbReference>
<dbReference type="GO" id="GO:0070006">
    <property type="term" value="F:metalloaminopeptidase activity"/>
    <property type="evidence" value="ECO:0007669"/>
    <property type="project" value="InterPro"/>
</dbReference>
<dbReference type="Pfam" id="PF16188">
    <property type="entry name" value="Peptidase_M24_C"/>
    <property type="match status" value="1"/>
</dbReference>
<keyword evidence="3" id="KW-0378">Hydrolase</keyword>
<evidence type="ECO:0000256" key="1">
    <source>
        <dbReference type="ARBA" id="ARBA00008766"/>
    </source>
</evidence>
<dbReference type="InterPro" id="IPR036005">
    <property type="entry name" value="Creatinase/aminopeptidase-like"/>
</dbReference>
<feature type="domain" description="Creatinase N-terminal" evidence="5">
    <location>
        <begin position="17"/>
        <end position="148"/>
    </location>
</feature>
<organism evidence="7 8">
    <name type="scientific">Mesorhizobium plurifarium</name>
    <dbReference type="NCBI Taxonomy" id="69974"/>
    <lineage>
        <taxon>Bacteria</taxon>
        <taxon>Pseudomonadati</taxon>
        <taxon>Pseudomonadota</taxon>
        <taxon>Alphaproteobacteria</taxon>
        <taxon>Hyphomicrobiales</taxon>
        <taxon>Phyllobacteriaceae</taxon>
        <taxon>Mesorhizobium</taxon>
    </lineage>
</organism>
<evidence type="ECO:0000313" key="8">
    <source>
        <dbReference type="Proteomes" id="UP000045285"/>
    </source>
</evidence>
<name>A0A090EEM2_MESPL</name>
<dbReference type="STRING" id="69974.MPLDJ20_120724"/>
<feature type="domain" description="Peptidase M24" evidence="4">
    <location>
        <begin position="323"/>
        <end position="537"/>
    </location>
</feature>
<gene>
    <name evidence="7" type="ORF">MPL3356_60424</name>
</gene>
<evidence type="ECO:0000256" key="2">
    <source>
        <dbReference type="ARBA" id="ARBA00022723"/>
    </source>
</evidence>
<dbReference type="InterPro" id="IPR029149">
    <property type="entry name" value="Creatin/AminoP/Spt16_N"/>
</dbReference>
<dbReference type="InterPro" id="IPR000587">
    <property type="entry name" value="Creatinase_N"/>
</dbReference>
<dbReference type="Gene3D" id="3.90.230.10">
    <property type="entry name" value="Creatinase/methionine aminopeptidase superfamily"/>
    <property type="match status" value="1"/>
</dbReference>
<evidence type="ECO:0000313" key="7">
    <source>
        <dbReference type="EMBL" id="CDX26513.1"/>
    </source>
</evidence>
<dbReference type="Pfam" id="PF00557">
    <property type="entry name" value="Peptidase_M24"/>
    <property type="match status" value="1"/>
</dbReference>
<comment type="similarity">
    <text evidence="1">Belongs to the peptidase M24B family.</text>
</comment>
<dbReference type="InterPro" id="IPR050422">
    <property type="entry name" value="X-Pro_aminopeptidase_P"/>
</dbReference>
<dbReference type="FunFam" id="3.90.230.10:FF:000009">
    <property type="entry name" value="xaa-Pro aminopeptidase 2"/>
    <property type="match status" value="1"/>
</dbReference>
<dbReference type="InterPro" id="IPR033740">
    <property type="entry name" value="Pept_M24B"/>
</dbReference>
<dbReference type="InterPro" id="IPR032416">
    <property type="entry name" value="Peptidase_M24_C"/>
</dbReference>
<dbReference type="SUPFAM" id="SSF55920">
    <property type="entry name" value="Creatinase/aminopeptidase"/>
    <property type="match status" value="1"/>
</dbReference>
<dbReference type="PANTHER" id="PTHR43763">
    <property type="entry name" value="XAA-PRO AMINOPEPTIDASE 1"/>
    <property type="match status" value="1"/>
</dbReference>
<proteinExistence type="inferred from homology"/>
<keyword evidence="8" id="KW-1185">Reference proteome</keyword>
<evidence type="ECO:0000259" key="4">
    <source>
        <dbReference type="Pfam" id="PF00557"/>
    </source>
</evidence>
<dbReference type="GO" id="GO:0005737">
    <property type="term" value="C:cytoplasm"/>
    <property type="evidence" value="ECO:0007669"/>
    <property type="project" value="UniProtKB-ARBA"/>
</dbReference>
<dbReference type="PANTHER" id="PTHR43763:SF6">
    <property type="entry name" value="XAA-PRO AMINOPEPTIDASE 1"/>
    <property type="match status" value="1"/>
</dbReference>
<evidence type="ECO:0000259" key="6">
    <source>
        <dbReference type="Pfam" id="PF16188"/>
    </source>
</evidence>
<evidence type="ECO:0000259" key="5">
    <source>
        <dbReference type="Pfam" id="PF01321"/>
    </source>
</evidence>
<reference evidence="8" key="1">
    <citation type="submission" date="2014-08" db="EMBL/GenBank/DDBJ databases">
        <authorList>
            <person name="Moulin L."/>
        </authorList>
    </citation>
    <scope>NUCLEOTIDE SEQUENCE [LARGE SCALE GENOMIC DNA]</scope>
</reference>
<dbReference type="GO" id="GO:0046872">
    <property type="term" value="F:metal ion binding"/>
    <property type="evidence" value="ECO:0007669"/>
    <property type="project" value="UniProtKB-KW"/>
</dbReference>